<comment type="caution">
    <text evidence="1">The sequence shown here is derived from an EMBL/GenBank/DDBJ whole genome shotgun (WGS) entry which is preliminary data.</text>
</comment>
<dbReference type="STRING" id="1385519.N801_04175"/>
<name>A0A0A0K0M2_9MICO</name>
<organism evidence="1 2">
    <name type="scientific">Knoellia aerolata DSM 18566</name>
    <dbReference type="NCBI Taxonomy" id="1385519"/>
    <lineage>
        <taxon>Bacteria</taxon>
        <taxon>Bacillati</taxon>
        <taxon>Actinomycetota</taxon>
        <taxon>Actinomycetes</taxon>
        <taxon>Micrococcales</taxon>
        <taxon>Intrasporangiaceae</taxon>
        <taxon>Knoellia</taxon>
    </lineage>
</organism>
<dbReference type="EMBL" id="AVPL01000011">
    <property type="protein sequence ID" value="KGN41887.1"/>
    <property type="molecule type" value="Genomic_DNA"/>
</dbReference>
<dbReference type="Proteomes" id="UP000030013">
    <property type="component" value="Unassembled WGS sequence"/>
</dbReference>
<accession>A0A0A0K0M2</accession>
<dbReference type="AlphaFoldDB" id="A0A0A0K0M2"/>
<keyword evidence="2" id="KW-1185">Reference proteome</keyword>
<sequence>MKTASDPHPALEGEVMTVTDPAEIERLMDVANSDAAVLEDLDQCMTRLRQAQLAKAALARLDAGDLRELFAARRRALGERTR</sequence>
<gene>
    <name evidence="1" type="ORF">N801_04175</name>
</gene>
<proteinExistence type="predicted"/>
<protein>
    <submittedName>
        <fullName evidence="1">Uncharacterized protein</fullName>
    </submittedName>
</protein>
<evidence type="ECO:0000313" key="1">
    <source>
        <dbReference type="EMBL" id="KGN41887.1"/>
    </source>
</evidence>
<evidence type="ECO:0000313" key="2">
    <source>
        <dbReference type="Proteomes" id="UP000030013"/>
    </source>
</evidence>
<reference evidence="1 2" key="1">
    <citation type="submission" date="2013-08" db="EMBL/GenBank/DDBJ databases">
        <title>The genome sequence of Knoellia aerolata.</title>
        <authorList>
            <person name="Zhu W."/>
            <person name="Wang G."/>
        </authorList>
    </citation>
    <scope>NUCLEOTIDE SEQUENCE [LARGE SCALE GENOMIC DNA]</scope>
    <source>
        <strain evidence="1 2">DSM 18566</strain>
    </source>
</reference>